<evidence type="ECO:0000256" key="1">
    <source>
        <dbReference type="ARBA" id="ARBA00022737"/>
    </source>
</evidence>
<protein>
    <recommendedName>
        <fullName evidence="3">RING-type domain-containing protein</fullName>
    </recommendedName>
</protein>
<feature type="domain" description="RING-type" evidence="3">
    <location>
        <begin position="294"/>
        <end position="328"/>
    </location>
</feature>
<dbReference type="PROSITE" id="PS50089">
    <property type="entry name" value="ZF_RING_2"/>
    <property type="match status" value="1"/>
</dbReference>
<organism evidence="4">
    <name type="scientific">viral metagenome</name>
    <dbReference type="NCBI Taxonomy" id="1070528"/>
    <lineage>
        <taxon>unclassified sequences</taxon>
        <taxon>metagenomes</taxon>
        <taxon>organismal metagenomes</taxon>
    </lineage>
</organism>
<dbReference type="PROSITE" id="PS50297">
    <property type="entry name" value="ANK_REP_REGION"/>
    <property type="match status" value="1"/>
</dbReference>
<dbReference type="Pfam" id="PF12796">
    <property type="entry name" value="Ank_2"/>
    <property type="match status" value="1"/>
</dbReference>
<dbReference type="AlphaFoldDB" id="A0A6C0KUJ9"/>
<dbReference type="EMBL" id="MN740962">
    <property type="protein sequence ID" value="QHU20134.1"/>
    <property type="molecule type" value="Genomic_DNA"/>
</dbReference>
<evidence type="ECO:0000256" key="2">
    <source>
        <dbReference type="ARBA" id="ARBA00023043"/>
    </source>
</evidence>
<reference evidence="4" key="1">
    <citation type="journal article" date="2020" name="Nature">
        <title>Giant virus diversity and host interactions through global metagenomics.</title>
        <authorList>
            <person name="Schulz F."/>
            <person name="Roux S."/>
            <person name="Paez-Espino D."/>
            <person name="Jungbluth S."/>
            <person name="Walsh D.A."/>
            <person name="Denef V.J."/>
            <person name="McMahon K.D."/>
            <person name="Konstantinidis K.T."/>
            <person name="Eloe-Fadrosh E.A."/>
            <person name="Kyrpides N.C."/>
            <person name="Woyke T."/>
        </authorList>
    </citation>
    <scope>NUCLEOTIDE SEQUENCE</scope>
    <source>
        <strain evidence="4">GVMAG-S-3300013014-136</strain>
    </source>
</reference>
<dbReference type="PROSITE" id="PS50088">
    <property type="entry name" value="ANK_REPEAT"/>
    <property type="match status" value="1"/>
</dbReference>
<accession>A0A6C0KUJ9</accession>
<name>A0A6C0KUJ9_9ZZZZ</name>
<dbReference type="InterPro" id="IPR002110">
    <property type="entry name" value="Ankyrin_rpt"/>
</dbReference>
<dbReference type="InterPro" id="IPR013083">
    <property type="entry name" value="Znf_RING/FYVE/PHD"/>
</dbReference>
<sequence length="339" mass="38972">MEQILEFLTESGKNILSYCISDDKENFVKLIQKQPELLNFPRIYEIACQHRSINLVKHFWRFGLPIDLFIIPVLCLQGQLDMVKFFTINYDISKVNWVPLITCASKSGNLELVKYLIYLGFDPTENENSAIRTAAFEGHYDIVKFLLNFGVDINCNKNYIFRIACEHGHVELVELLLENNFDLLADKSVGMSLAAINGRNEVLQILALKGLDLRSDNFAAFYFAIKSDKLETLTFLIDLVGEEHVKYEIILGFIEKVKKITEQDPINCRLFLQSKLKILSTIEFPLDILPSDVCPVCFQPVSLILSCRHSICLSCFQSLRDKNCPLCRYPIDKNLIKRK</sequence>
<keyword evidence="1" id="KW-0677">Repeat</keyword>
<dbReference type="Gene3D" id="3.30.40.10">
    <property type="entry name" value="Zinc/RING finger domain, C3HC4 (zinc finger)"/>
    <property type="match status" value="1"/>
</dbReference>
<dbReference type="PANTHER" id="PTHR24188:SF29">
    <property type="entry name" value="GH09064P"/>
    <property type="match status" value="1"/>
</dbReference>
<dbReference type="SMART" id="SM00184">
    <property type="entry name" value="RING"/>
    <property type="match status" value="1"/>
</dbReference>
<dbReference type="SUPFAM" id="SSF48403">
    <property type="entry name" value="Ankyrin repeat"/>
    <property type="match status" value="1"/>
</dbReference>
<dbReference type="InterPro" id="IPR001841">
    <property type="entry name" value="Znf_RING"/>
</dbReference>
<dbReference type="PANTHER" id="PTHR24188">
    <property type="entry name" value="ANKYRIN REPEAT PROTEIN"/>
    <property type="match status" value="1"/>
</dbReference>
<evidence type="ECO:0000313" key="4">
    <source>
        <dbReference type="EMBL" id="QHU20134.1"/>
    </source>
</evidence>
<dbReference type="SUPFAM" id="SSF57850">
    <property type="entry name" value="RING/U-box"/>
    <property type="match status" value="1"/>
</dbReference>
<dbReference type="SMART" id="SM00248">
    <property type="entry name" value="ANK"/>
    <property type="match status" value="6"/>
</dbReference>
<dbReference type="Gene3D" id="1.25.40.20">
    <property type="entry name" value="Ankyrin repeat-containing domain"/>
    <property type="match status" value="1"/>
</dbReference>
<keyword evidence="2" id="KW-0040">ANK repeat</keyword>
<proteinExistence type="predicted"/>
<evidence type="ECO:0000259" key="3">
    <source>
        <dbReference type="PROSITE" id="PS50089"/>
    </source>
</evidence>
<dbReference type="InterPro" id="IPR036770">
    <property type="entry name" value="Ankyrin_rpt-contain_sf"/>
</dbReference>